<comment type="subcellular location">
    <subcellularLocation>
        <location evidence="1 7">Cell outer membrane</location>
        <topology evidence="1 7">Multi-pass membrane protein</topology>
    </subcellularLocation>
</comment>
<dbReference type="InterPro" id="IPR012910">
    <property type="entry name" value="Plug_dom"/>
</dbReference>
<keyword evidence="8" id="KW-0732">Signal</keyword>
<dbReference type="Gene3D" id="2.60.40.1120">
    <property type="entry name" value="Carboxypeptidase-like, regulatory domain"/>
    <property type="match status" value="1"/>
</dbReference>
<evidence type="ECO:0000256" key="5">
    <source>
        <dbReference type="ARBA" id="ARBA00023136"/>
    </source>
</evidence>
<dbReference type="EMBL" id="FUZZ01000004">
    <property type="protein sequence ID" value="SKD08874.1"/>
    <property type="molecule type" value="Genomic_DNA"/>
</dbReference>
<dbReference type="InterPro" id="IPR036942">
    <property type="entry name" value="Beta-barrel_TonB_sf"/>
</dbReference>
<dbReference type="Pfam" id="PF07715">
    <property type="entry name" value="Plug"/>
    <property type="match status" value="1"/>
</dbReference>
<dbReference type="InterPro" id="IPR023997">
    <property type="entry name" value="TonB-dep_OMP_SusC/RagA_CS"/>
</dbReference>
<organism evidence="10 11">
    <name type="scientific">Chitinophaga ginsengisegetis</name>
    <dbReference type="NCBI Taxonomy" id="393003"/>
    <lineage>
        <taxon>Bacteria</taxon>
        <taxon>Pseudomonadati</taxon>
        <taxon>Bacteroidota</taxon>
        <taxon>Chitinophagia</taxon>
        <taxon>Chitinophagales</taxon>
        <taxon>Chitinophagaceae</taxon>
        <taxon>Chitinophaga</taxon>
    </lineage>
</organism>
<dbReference type="NCBIfam" id="TIGR04056">
    <property type="entry name" value="OMP_RagA_SusC"/>
    <property type="match status" value="1"/>
</dbReference>
<dbReference type="InterPro" id="IPR023996">
    <property type="entry name" value="TonB-dep_OMP_SusC/RagA"/>
</dbReference>
<evidence type="ECO:0000256" key="2">
    <source>
        <dbReference type="ARBA" id="ARBA00022448"/>
    </source>
</evidence>
<name>A0A1T5P7X9_9BACT</name>
<keyword evidence="2 7" id="KW-0813">Transport</keyword>
<dbReference type="Gene3D" id="2.40.170.20">
    <property type="entry name" value="TonB-dependent receptor, beta-barrel domain"/>
    <property type="match status" value="1"/>
</dbReference>
<evidence type="ECO:0000256" key="1">
    <source>
        <dbReference type="ARBA" id="ARBA00004571"/>
    </source>
</evidence>
<feature type="domain" description="TonB-dependent receptor plug" evidence="9">
    <location>
        <begin position="128"/>
        <end position="242"/>
    </location>
</feature>
<feature type="chain" id="PRO_5013182696" evidence="8">
    <location>
        <begin position="35"/>
        <end position="1042"/>
    </location>
</feature>
<evidence type="ECO:0000256" key="6">
    <source>
        <dbReference type="ARBA" id="ARBA00023237"/>
    </source>
</evidence>
<dbReference type="SUPFAM" id="SSF49464">
    <property type="entry name" value="Carboxypeptidase regulatory domain-like"/>
    <property type="match status" value="1"/>
</dbReference>
<accession>A0A1T5P7X9</accession>
<dbReference type="PROSITE" id="PS52016">
    <property type="entry name" value="TONB_DEPENDENT_REC_3"/>
    <property type="match status" value="1"/>
</dbReference>
<dbReference type="RefSeq" id="WP_079472030.1">
    <property type="nucleotide sequence ID" value="NZ_FUZZ01000004.1"/>
</dbReference>
<gene>
    <name evidence="10" type="ORF">SAMN05660461_4751</name>
</gene>
<evidence type="ECO:0000256" key="7">
    <source>
        <dbReference type="PROSITE-ProRule" id="PRU01360"/>
    </source>
</evidence>
<dbReference type="AlphaFoldDB" id="A0A1T5P7X9"/>
<evidence type="ECO:0000256" key="3">
    <source>
        <dbReference type="ARBA" id="ARBA00022452"/>
    </source>
</evidence>
<comment type="similarity">
    <text evidence="7">Belongs to the TonB-dependent receptor family.</text>
</comment>
<keyword evidence="5 7" id="KW-0472">Membrane</keyword>
<dbReference type="SUPFAM" id="SSF56935">
    <property type="entry name" value="Porins"/>
    <property type="match status" value="1"/>
</dbReference>
<sequence length="1042" mass="112974">MIRASILYQKGSSCLARFGFTCSALLFISTFTYAQKNNVGGQVTDAGTGSPLPSVTVGVKGTSQGAFTDANGRYTISAAPSDSLVFSIIGYASKTYHVGTRTRISAQLEPSNKVLNQVVVVGYGTQQKKDVTGSVGIVTMRNIKDMPVAGPDQALAGQIAGIQVSTSNGIPGGGPQVQVRGIGAVGAGSQPLYVVDGYPLASSSDQVSDPMNAINPQDIESMAVLKDASATAIYGSRGANGVVLITTKRGSSGIPRVQLSANYGVQTIPDKGRPNLMNGQEFAQFRKEAIEDNIRFTEHREPTDADIPEVYRHPELIGKGTDWFDAITRTAPMQDINLSVSGGTDKIRTYVSAGYYNQDGVIINSGYRRFTVRANVDANLSDRFKVGFNVAPSYTTRKGNTNGEGREGVFGIASPIEPIYKADGSYNEYIQSPGTFGLPNPVMMLNEVTNKSKSTRILFNTYGEYEIIKNLKFKSTFNVDYQEGSAEYFRPSTIGNTNAAPPSIPSGGYITGNYLNWLNENTLTYQYNSNSGHAITGLLGYSVQSQKEQNVGINAANFPDDDIKTINGAATLTNNPNVTDKTEWALLSYLARVNYAYKDKYLVTATVRSDGSSRFGPNNRWGTFPSVALGWRVSQEDFMKSSRVFSDLKVRASYGFSGNFNIGNYTYMSSIGTSDYVLGGALNGGRVMNTLGNPNLGWERMRELNIGVDVGLLKDRIYLTIDAYKRNTQDLLLNVEVPQSSGFTTVTENSGDMENKGLEIGISSRNMETKSFTWTTNFNIAFNRNKVLALGKDNAPIYSGNSSEGNPTNVSIVGQPLAMLYGYVFDGIYQNQAEVDKGPAFPGAIPGNIRFKDINGNGVINPREDFAIIGNPYPDFNWGLTNILNYKKFDLRVLVVGSMGADRLHATNDYNGNIDGVFNVRKDVANRWRSESNPGNGKVPTTNGSGRGRVMYRDVSSLTVEKNNYAWVKNITLGYSLPKMGFVESARVYVSVQNAILFTNYSGNPEVTNYMGKGGSGALVPGIDYSSYPVPRIYSLGANLSF</sequence>
<evidence type="ECO:0000259" key="9">
    <source>
        <dbReference type="Pfam" id="PF07715"/>
    </source>
</evidence>
<feature type="signal peptide" evidence="8">
    <location>
        <begin position="1"/>
        <end position="34"/>
    </location>
</feature>
<evidence type="ECO:0000313" key="10">
    <source>
        <dbReference type="EMBL" id="SKD08874.1"/>
    </source>
</evidence>
<dbReference type="InterPro" id="IPR037066">
    <property type="entry name" value="Plug_dom_sf"/>
</dbReference>
<dbReference type="Proteomes" id="UP000190166">
    <property type="component" value="Unassembled WGS sequence"/>
</dbReference>
<reference evidence="10 11" key="1">
    <citation type="submission" date="2017-02" db="EMBL/GenBank/DDBJ databases">
        <authorList>
            <person name="Peterson S.W."/>
        </authorList>
    </citation>
    <scope>NUCLEOTIDE SEQUENCE [LARGE SCALE GENOMIC DNA]</scope>
    <source>
        <strain evidence="10 11">DSM 18108</strain>
    </source>
</reference>
<protein>
    <submittedName>
        <fullName evidence="10">TonB-linked outer membrane protein, SusC/RagA family</fullName>
    </submittedName>
</protein>
<dbReference type="NCBIfam" id="TIGR04057">
    <property type="entry name" value="SusC_RagA_signa"/>
    <property type="match status" value="1"/>
</dbReference>
<evidence type="ECO:0000313" key="11">
    <source>
        <dbReference type="Proteomes" id="UP000190166"/>
    </source>
</evidence>
<keyword evidence="3 7" id="KW-1134">Transmembrane beta strand</keyword>
<dbReference type="InterPro" id="IPR008969">
    <property type="entry name" value="CarboxyPept-like_regulatory"/>
</dbReference>
<evidence type="ECO:0000256" key="4">
    <source>
        <dbReference type="ARBA" id="ARBA00022692"/>
    </source>
</evidence>
<proteinExistence type="inferred from homology"/>
<keyword evidence="6 7" id="KW-0998">Cell outer membrane</keyword>
<dbReference type="GO" id="GO:0009279">
    <property type="term" value="C:cell outer membrane"/>
    <property type="evidence" value="ECO:0007669"/>
    <property type="project" value="UniProtKB-SubCell"/>
</dbReference>
<dbReference type="InterPro" id="IPR039426">
    <property type="entry name" value="TonB-dep_rcpt-like"/>
</dbReference>
<keyword evidence="4 7" id="KW-0812">Transmembrane</keyword>
<keyword evidence="11" id="KW-1185">Reference proteome</keyword>
<dbReference type="STRING" id="393003.SAMN05660461_4751"/>
<evidence type="ECO:0000256" key="8">
    <source>
        <dbReference type="SAM" id="SignalP"/>
    </source>
</evidence>
<dbReference type="Gene3D" id="2.170.130.10">
    <property type="entry name" value="TonB-dependent receptor, plug domain"/>
    <property type="match status" value="1"/>
</dbReference>
<dbReference type="Pfam" id="PF13715">
    <property type="entry name" value="CarbopepD_reg_2"/>
    <property type="match status" value="1"/>
</dbReference>